<comment type="caution">
    <text evidence="2">The sequence shown here is derived from an EMBL/GenBank/DDBJ whole genome shotgun (WGS) entry which is preliminary data.</text>
</comment>
<feature type="chain" id="PRO_5039207025" description="SH3b domain-containing protein" evidence="1">
    <location>
        <begin position="30"/>
        <end position="85"/>
    </location>
</feature>
<organism evidence="2 3">
    <name type="scientific">Gordonia araii NBRC 100433</name>
    <dbReference type="NCBI Taxonomy" id="1073574"/>
    <lineage>
        <taxon>Bacteria</taxon>
        <taxon>Bacillati</taxon>
        <taxon>Actinomycetota</taxon>
        <taxon>Actinomycetes</taxon>
        <taxon>Mycobacteriales</taxon>
        <taxon>Gordoniaceae</taxon>
        <taxon>Gordonia</taxon>
    </lineage>
</organism>
<evidence type="ECO:0000256" key="1">
    <source>
        <dbReference type="SAM" id="SignalP"/>
    </source>
</evidence>
<keyword evidence="1" id="KW-0732">Signal</keyword>
<proteinExistence type="predicted"/>
<keyword evidence="3" id="KW-1185">Reference proteome</keyword>
<gene>
    <name evidence="2" type="ORF">GOARA_054_00020</name>
</gene>
<accession>G7H301</accession>
<evidence type="ECO:0008006" key="4">
    <source>
        <dbReference type="Google" id="ProtNLM"/>
    </source>
</evidence>
<reference evidence="2 3" key="1">
    <citation type="submission" date="2011-11" db="EMBL/GenBank/DDBJ databases">
        <title>Whole genome shotgun sequence of Gordonia araii NBRC 100433.</title>
        <authorList>
            <person name="Yoshida Y."/>
            <person name="Hosoyama A."/>
            <person name="Tsuchikane K."/>
            <person name="Katsumata H."/>
            <person name="Yamazaki S."/>
            <person name="Fujita N."/>
        </authorList>
    </citation>
    <scope>NUCLEOTIDE SEQUENCE [LARGE SCALE GENOMIC DNA]</scope>
    <source>
        <strain evidence="2 3">NBRC 100433</strain>
    </source>
</reference>
<dbReference type="AlphaFoldDB" id="G7H301"/>
<name>G7H301_9ACTN</name>
<protein>
    <recommendedName>
        <fullName evidence="4">SH3b domain-containing protein</fullName>
    </recommendedName>
</protein>
<evidence type="ECO:0000313" key="3">
    <source>
        <dbReference type="Proteomes" id="UP000035088"/>
    </source>
</evidence>
<sequence length="85" mass="8741">MTPRLLWVIRPTTISGMKLRTLIVSVAIAAGAVSGLAAQADASTPRVGAACSASEIGKIRYTGAGQKVRCTSTGATGVKWVRVAR</sequence>
<dbReference type="EMBL" id="BAEE01000054">
    <property type="protein sequence ID" value="GAB10226.1"/>
    <property type="molecule type" value="Genomic_DNA"/>
</dbReference>
<evidence type="ECO:0000313" key="2">
    <source>
        <dbReference type="EMBL" id="GAB10226.1"/>
    </source>
</evidence>
<feature type="signal peptide" evidence="1">
    <location>
        <begin position="1"/>
        <end position="29"/>
    </location>
</feature>
<dbReference type="Proteomes" id="UP000035088">
    <property type="component" value="Unassembled WGS sequence"/>
</dbReference>
<dbReference type="OrthoDB" id="9974551at2"/>